<evidence type="ECO:0008006" key="4">
    <source>
        <dbReference type="Google" id="ProtNLM"/>
    </source>
</evidence>
<protein>
    <recommendedName>
        <fullName evidence="4">PLAT domain-containing protein</fullName>
    </recommendedName>
</protein>
<dbReference type="AlphaFoldDB" id="A0A9D7SAG4"/>
<proteinExistence type="predicted"/>
<gene>
    <name evidence="2" type="ORF">IPO85_16145</name>
</gene>
<evidence type="ECO:0000313" key="3">
    <source>
        <dbReference type="Proteomes" id="UP000808349"/>
    </source>
</evidence>
<feature type="signal peptide" evidence="1">
    <location>
        <begin position="1"/>
        <end position="18"/>
    </location>
</feature>
<dbReference type="EMBL" id="JADKFW010000014">
    <property type="protein sequence ID" value="MBK9719010.1"/>
    <property type="molecule type" value="Genomic_DNA"/>
</dbReference>
<comment type="caution">
    <text evidence="2">The sequence shown here is derived from an EMBL/GenBank/DDBJ whole genome shotgun (WGS) entry which is preliminary data.</text>
</comment>
<reference evidence="2 3" key="1">
    <citation type="submission" date="2020-10" db="EMBL/GenBank/DDBJ databases">
        <title>Connecting structure to function with the recovery of over 1000 high-quality activated sludge metagenome-assembled genomes encoding full-length rRNA genes using long-read sequencing.</title>
        <authorList>
            <person name="Singleton C.M."/>
            <person name="Petriglieri F."/>
            <person name="Kristensen J.M."/>
            <person name="Kirkegaard R.H."/>
            <person name="Michaelsen T.Y."/>
            <person name="Andersen M.H."/>
            <person name="Karst S.M."/>
            <person name="Dueholm M.S."/>
            <person name="Nielsen P.H."/>
            <person name="Albertsen M."/>
        </authorList>
    </citation>
    <scope>NUCLEOTIDE SEQUENCE [LARGE SCALE GENOMIC DNA]</scope>
    <source>
        <strain evidence="2">Ribe_18-Q3-R11-54_BAT3C.373</strain>
    </source>
</reference>
<feature type="chain" id="PRO_5038702024" description="PLAT domain-containing protein" evidence="1">
    <location>
        <begin position="19"/>
        <end position="136"/>
    </location>
</feature>
<name>A0A9D7SAG4_9BACT</name>
<evidence type="ECO:0000313" key="2">
    <source>
        <dbReference type="EMBL" id="MBK9719010.1"/>
    </source>
</evidence>
<dbReference type="Proteomes" id="UP000808349">
    <property type="component" value="Unassembled WGS sequence"/>
</dbReference>
<accession>A0A9D7SAG4</accession>
<sequence>MKSLILFAVLAVSFGSTAFTTTENPIKNRNTTTNCHNLDFTLINETGYNISSIFVSPTTENEWGEDIMGRDLLNDGESVDISFHPGENDKKWDIYVTWEGYEADEDVHWIGFDLSTISEITLFYEAKTGKTWAVTK</sequence>
<keyword evidence="1" id="KW-0732">Signal</keyword>
<organism evidence="2 3">
    <name type="scientific">Candidatus Defluviibacterium haderslevense</name>
    <dbReference type="NCBI Taxonomy" id="2981993"/>
    <lineage>
        <taxon>Bacteria</taxon>
        <taxon>Pseudomonadati</taxon>
        <taxon>Bacteroidota</taxon>
        <taxon>Saprospiria</taxon>
        <taxon>Saprospirales</taxon>
        <taxon>Saprospiraceae</taxon>
        <taxon>Candidatus Defluviibacterium</taxon>
    </lineage>
</organism>
<evidence type="ECO:0000256" key="1">
    <source>
        <dbReference type="SAM" id="SignalP"/>
    </source>
</evidence>